<reference evidence="1" key="2">
    <citation type="submission" date="2021-03" db="EMBL/GenBank/DDBJ databases">
        <title>Complete genome sequence of Burkholderia seminalis 869T2.</title>
        <authorList>
            <person name="Hung S.-H."/>
            <person name="Huang C.-T."/>
            <person name="Huang C.-C."/>
            <person name="Kuo C.-H."/>
        </authorList>
    </citation>
    <scope>NUCLEOTIDE SEQUENCE</scope>
    <source>
        <strain evidence="1">869T2</strain>
    </source>
</reference>
<sequence length="72" mass="7601">MSNDRSRPGHEAEAQARELVRVKCPRAASAYVVDGAIAYDEVTGTILGRACAGDWAVEAAWQDAASKVPGVE</sequence>
<protein>
    <submittedName>
        <fullName evidence="1">Uncharacterized protein</fullName>
    </submittedName>
</protein>
<dbReference type="EMBL" id="CP072522">
    <property type="protein sequence ID" value="QTO23228.1"/>
    <property type="molecule type" value="Genomic_DNA"/>
</dbReference>
<accession>A0A8A8DF00</accession>
<evidence type="ECO:0000313" key="1">
    <source>
        <dbReference type="EMBL" id="QTO23228.1"/>
    </source>
</evidence>
<name>A0A8A8DF00_9BURK</name>
<evidence type="ECO:0000313" key="2">
    <source>
        <dbReference type="Proteomes" id="UP000027834"/>
    </source>
</evidence>
<proteinExistence type="predicted"/>
<dbReference type="AlphaFoldDB" id="A0A8A8DF00"/>
<organism evidence="1 2">
    <name type="scientific">Burkholderia seminalis</name>
    <dbReference type="NCBI Taxonomy" id="488731"/>
    <lineage>
        <taxon>Bacteria</taxon>
        <taxon>Pseudomonadati</taxon>
        <taxon>Pseudomonadota</taxon>
        <taxon>Betaproteobacteria</taxon>
        <taxon>Burkholderiales</taxon>
        <taxon>Burkholderiaceae</taxon>
        <taxon>Burkholderia</taxon>
        <taxon>Burkholderia cepacia complex</taxon>
    </lineage>
</organism>
<gene>
    <name evidence="1" type="ORF">DT99_034700</name>
</gene>
<keyword evidence="2" id="KW-1185">Reference proteome</keyword>
<dbReference type="RefSeq" id="WP_154233813.1">
    <property type="nucleotide sequence ID" value="NZ_CP072522.1"/>
</dbReference>
<dbReference type="Proteomes" id="UP000027834">
    <property type="component" value="Chromosome 3"/>
</dbReference>
<reference evidence="1" key="1">
    <citation type="submission" date="2014-04" db="EMBL/GenBank/DDBJ databases">
        <authorList>
            <person name="Ho Y.-N."/>
            <person name="Huang C.-C."/>
        </authorList>
    </citation>
    <scope>NUCLEOTIDE SEQUENCE</scope>
    <source>
        <strain evidence="1">869T2</strain>
    </source>
</reference>